<evidence type="ECO:0000313" key="6">
    <source>
        <dbReference type="EMBL" id="MTD95709.1"/>
    </source>
</evidence>
<dbReference type="GO" id="GO:0006427">
    <property type="term" value="P:histidyl-tRNA aminoacylation"/>
    <property type="evidence" value="ECO:0007669"/>
    <property type="project" value="TreeGrafter"/>
</dbReference>
<dbReference type="InterPro" id="IPR041715">
    <property type="entry name" value="HisRS-like_core"/>
</dbReference>
<dbReference type="PANTHER" id="PTHR43707">
    <property type="entry name" value="HISTIDYL-TRNA SYNTHETASE"/>
    <property type="match status" value="1"/>
</dbReference>
<keyword evidence="6" id="KW-0808">Transferase</keyword>
<evidence type="ECO:0000256" key="1">
    <source>
        <dbReference type="ARBA" id="ARBA00011738"/>
    </source>
</evidence>
<dbReference type="GO" id="GO:0016757">
    <property type="term" value="F:glycosyltransferase activity"/>
    <property type="evidence" value="ECO:0007669"/>
    <property type="project" value="UniProtKB-KW"/>
</dbReference>
<dbReference type="SUPFAM" id="SSF55681">
    <property type="entry name" value="Class II aaRS and biotin synthetases"/>
    <property type="match status" value="1"/>
</dbReference>
<keyword evidence="3" id="KW-0368">Histidine biosynthesis</keyword>
<feature type="binding site" evidence="4">
    <location>
        <position position="100"/>
    </location>
    <ligand>
        <name>L-histidine</name>
        <dbReference type="ChEBI" id="CHEBI:57595"/>
    </ligand>
</feature>
<keyword evidence="3" id="KW-0028">Amino-acid biosynthesis</keyword>
<feature type="binding site" evidence="4">
    <location>
        <begin position="333"/>
        <end position="334"/>
    </location>
    <ligand>
        <name>L-histidine</name>
        <dbReference type="ChEBI" id="CHEBI:57595"/>
    </ligand>
</feature>
<evidence type="ECO:0000313" key="7">
    <source>
        <dbReference type="Proteomes" id="UP000440694"/>
    </source>
</evidence>
<dbReference type="Pfam" id="PF13393">
    <property type="entry name" value="tRNA-synt_His"/>
    <property type="match status" value="2"/>
</dbReference>
<accession>A0A6I3KMN7</accession>
<keyword evidence="7" id="KW-1185">Reference proteome</keyword>
<evidence type="ECO:0000256" key="2">
    <source>
        <dbReference type="ARBA" id="ARBA00017399"/>
    </source>
</evidence>
<feature type="binding site" evidence="4">
    <location>
        <position position="120"/>
    </location>
    <ligand>
        <name>L-histidine</name>
        <dbReference type="ChEBI" id="CHEBI:57595"/>
    </ligand>
</feature>
<dbReference type="Proteomes" id="UP000440694">
    <property type="component" value="Unassembled WGS sequence"/>
</dbReference>
<dbReference type="Gene3D" id="3.30.930.10">
    <property type="entry name" value="Bira Bifunctional Protein, Domain 2"/>
    <property type="match status" value="1"/>
</dbReference>
<feature type="domain" description="Aminoacyl-transfer RNA synthetases class-II family profile" evidence="5">
    <location>
        <begin position="10"/>
        <end position="301"/>
    </location>
</feature>
<dbReference type="InterPro" id="IPR004516">
    <property type="entry name" value="HisRS/HisZ"/>
</dbReference>
<reference evidence="6 7" key="1">
    <citation type="submission" date="2019-11" db="EMBL/GenBank/DDBJ databases">
        <title>Identification of a novel strain.</title>
        <authorList>
            <person name="Xu Q."/>
            <person name="Wang G."/>
        </authorList>
    </citation>
    <scope>NUCLEOTIDE SEQUENCE [LARGE SCALE GENOMIC DNA]</scope>
    <source>
        <strain evidence="7">xq</strain>
    </source>
</reference>
<keyword evidence="6" id="KW-0328">Glycosyltransferase</keyword>
<evidence type="ECO:0000256" key="3">
    <source>
        <dbReference type="ARBA" id="ARBA00023102"/>
    </source>
</evidence>
<organism evidence="6 7">
    <name type="scientific">Hyphomicrobium album</name>
    <dbReference type="NCBI Taxonomy" id="2665159"/>
    <lineage>
        <taxon>Bacteria</taxon>
        <taxon>Pseudomonadati</taxon>
        <taxon>Pseudomonadota</taxon>
        <taxon>Alphaproteobacteria</taxon>
        <taxon>Hyphomicrobiales</taxon>
        <taxon>Hyphomicrobiaceae</taxon>
        <taxon>Hyphomicrobium</taxon>
    </lineage>
</organism>
<dbReference type="InterPro" id="IPR045864">
    <property type="entry name" value="aa-tRNA-synth_II/BPL/LPL"/>
</dbReference>
<feature type="binding site" evidence="4">
    <location>
        <begin position="70"/>
        <end position="72"/>
    </location>
    <ligand>
        <name>L-histidine</name>
        <dbReference type="ChEBI" id="CHEBI:57595"/>
    </ligand>
</feature>
<feature type="binding site" evidence="4">
    <location>
        <position position="329"/>
    </location>
    <ligand>
        <name>L-histidine</name>
        <dbReference type="ChEBI" id="CHEBI:57595"/>
    </ligand>
</feature>
<sequence>MGAAQPVNFEALEAQARTLLAVFIAAGYEAVAPDIIQPAGVFLDVVGEALRGRTYVFTDLSGEELCLRPDLTVPTCRLYLQRHPHADREAFYSYNGPAFRFQPASADASHPREFRQAGIEAFGDKDASEADARTLVLMLRALQQAGLPGWRLRIGDVGLFDALLAAGDMPERWRRRLRHQFWRPDAFRAELKRLSSGPARSAASFPRALIDKLDPEDAAGAELLVTEYLDAGNVELIGVRSAAEIAEGLLAVAADAKAPPLKPDTAALIDAYVRTRVPAPQATTALRDLVGTGSERFAAALEAYDRRCMLLAESGVDIAAMEFSAEFGRSVGYYTGFVFEIVVDALGPTSPVGGGGRYDGLLKAVGAPRNVPAVGGAVHTERLLTVVRGGKR</sequence>
<evidence type="ECO:0000256" key="4">
    <source>
        <dbReference type="PIRSR" id="PIRSR001549-1"/>
    </source>
</evidence>
<proteinExistence type="predicted"/>
<dbReference type="PIRSF" id="PIRSF001549">
    <property type="entry name" value="His-tRNA_synth"/>
    <property type="match status" value="1"/>
</dbReference>
<dbReference type="GO" id="GO:0000105">
    <property type="term" value="P:L-histidine biosynthetic process"/>
    <property type="evidence" value="ECO:0007669"/>
    <property type="project" value="UniProtKB-KW"/>
</dbReference>
<comment type="caution">
    <text evidence="6">The sequence shown here is derived from an EMBL/GenBank/DDBJ whole genome shotgun (WGS) entry which is preliminary data.</text>
</comment>
<feature type="binding site" evidence="4">
    <location>
        <position position="116"/>
    </location>
    <ligand>
        <name>L-histidine</name>
        <dbReference type="ChEBI" id="CHEBI:57595"/>
    </ligand>
</feature>
<gene>
    <name evidence="6" type="ORF">GIW81_15320</name>
</gene>
<comment type="subunit">
    <text evidence="1">Homodimer.</text>
</comment>
<name>A0A6I3KMN7_9HYPH</name>
<dbReference type="EMBL" id="WMBQ01000002">
    <property type="protein sequence ID" value="MTD95709.1"/>
    <property type="molecule type" value="Genomic_DNA"/>
</dbReference>
<dbReference type="PROSITE" id="PS50862">
    <property type="entry name" value="AA_TRNA_LIGASE_II"/>
    <property type="match status" value="1"/>
</dbReference>
<dbReference type="PANTHER" id="PTHR43707:SF1">
    <property type="entry name" value="HISTIDINE--TRNA LIGASE, MITOCHONDRIAL-RELATED"/>
    <property type="match status" value="1"/>
</dbReference>
<evidence type="ECO:0000259" key="5">
    <source>
        <dbReference type="PROSITE" id="PS50862"/>
    </source>
</evidence>
<dbReference type="GO" id="GO:0004821">
    <property type="term" value="F:histidine-tRNA ligase activity"/>
    <property type="evidence" value="ECO:0007669"/>
    <property type="project" value="TreeGrafter"/>
</dbReference>
<dbReference type="InterPro" id="IPR006195">
    <property type="entry name" value="aa-tRNA-synth_II"/>
</dbReference>
<protein>
    <recommendedName>
        <fullName evidence="2">Histidine--tRNA ligase</fullName>
    </recommendedName>
</protein>
<dbReference type="AlphaFoldDB" id="A0A6I3KMN7"/>
<dbReference type="GO" id="GO:0005737">
    <property type="term" value="C:cytoplasm"/>
    <property type="evidence" value="ECO:0007669"/>
    <property type="project" value="InterPro"/>
</dbReference>